<proteinExistence type="predicted"/>
<evidence type="ECO:0000313" key="2">
    <source>
        <dbReference type="EMBL" id="RVU29465.1"/>
    </source>
</evidence>
<evidence type="ECO:0000256" key="1">
    <source>
        <dbReference type="SAM" id="SignalP"/>
    </source>
</evidence>
<reference evidence="2 3" key="1">
    <citation type="submission" date="2019-01" db="EMBL/GenBank/DDBJ databases">
        <authorList>
            <person name="Chen W.-M."/>
        </authorList>
    </citation>
    <scope>NUCLEOTIDE SEQUENCE [LARGE SCALE GENOMIC DNA]</scope>
    <source>
        <strain evidence="2 3">HPM-16</strain>
    </source>
</reference>
<organism evidence="2 3">
    <name type="scientific">Neptunomonas marina</name>
    <dbReference type="NCBI Taxonomy" id="1815562"/>
    <lineage>
        <taxon>Bacteria</taxon>
        <taxon>Pseudomonadati</taxon>
        <taxon>Pseudomonadota</taxon>
        <taxon>Gammaproteobacteria</taxon>
        <taxon>Oceanospirillales</taxon>
        <taxon>Oceanospirillaceae</taxon>
        <taxon>Neptunomonas</taxon>
    </lineage>
</organism>
<keyword evidence="1" id="KW-0732">Signal</keyword>
<dbReference type="PROSITE" id="PS51257">
    <property type="entry name" value="PROKAR_LIPOPROTEIN"/>
    <property type="match status" value="1"/>
</dbReference>
<evidence type="ECO:0000313" key="3">
    <source>
        <dbReference type="Proteomes" id="UP000282818"/>
    </source>
</evidence>
<dbReference type="EMBL" id="SACQ01000009">
    <property type="protein sequence ID" value="RVU29465.1"/>
    <property type="molecule type" value="Genomic_DNA"/>
</dbReference>
<feature type="chain" id="PRO_5019122695" evidence="1">
    <location>
        <begin position="20"/>
        <end position="184"/>
    </location>
</feature>
<feature type="signal peptide" evidence="1">
    <location>
        <begin position="1"/>
        <end position="19"/>
    </location>
</feature>
<sequence length="184" mass="20445">MQRIMVLATLFLVAGCAATVDDYAEKTPKLELPTFFSGELVAHGMVQDRSDNVLRHFSASIRGEWQGNQGILDEQFIFDDGEEQHRCWRLTKEGDSYTGTAGDVIGTAAGRTVGNALNWQYQLLVPVDGTEWTLNINDWMYLIDENNLLNRATMSKFGLEVGQITLSIRKVGETGGPRTPECSL</sequence>
<dbReference type="Pfam" id="PF12915">
    <property type="entry name" value="DUF3833"/>
    <property type="match status" value="1"/>
</dbReference>
<dbReference type="RefSeq" id="WP_127695623.1">
    <property type="nucleotide sequence ID" value="NZ_SACQ01000009.1"/>
</dbReference>
<protein>
    <submittedName>
        <fullName evidence="2">DUF3833 domain-containing protein</fullName>
    </submittedName>
</protein>
<gene>
    <name evidence="2" type="ORF">EOE65_16105</name>
</gene>
<dbReference type="AlphaFoldDB" id="A0A437Q4L3"/>
<comment type="caution">
    <text evidence="2">The sequence shown here is derived from an EMBL/GenBank/DDBJ whole genome shotgun (WGS) entry which is preliminary data.</text>
</comment>
<accession>A0A437Q4L3</accession>
<dbReference type="Proteomes" id="UP000282818">
    <property type="component" value="Unassembled WGS sequence"/>
</dbReference>
<keyword evidence="3" id="KW-1185">Reference proteome</keyword>
<dbReference type="InterPro" id="IPR024409">
    <property type="entry name" value="DUF3833"/>
</dbReference>
<name>A0A437Q4L3_9GAMM</name>